<accession>A0ACC6MM86</accession>
<dbReference type="Proteomes" id="UP001289645">
    <property type="component" value="Unassembled WGS sequence"/>
</dbReference>
<reference evidence="1 2" key="1">
    <citation type="journal article" date="2021" name="Chemosphere">
        <title>Bioballs carrying a syntrophic Rhodococcus and Mycolicibacterium consortium for simultaneous sorption and biodegradation of fuel oil in contaminated freshwater.</title>
        <authorList>
            <person name="Naloka K."/>
            <person name="Polrit D."/>
            <person name="Muangchinda C."/>
            <person name="Thoetkiattikul H."/>
            <person name="Pinyakong O."/>
        </authorList>
    </citation>
    <scope>NUCLEOTIDE SEQUENCE [LARGE SCALE GENOMIC DNA]</scope>
    <source>
        <strain evidence="1 2">J101</strain>
    </source>
</reference>
<evidence type="ECO:0000313" key="1">
    <source>
        <dbReference type="EMBL" id="MDZ5087982.1"/>
    </source>
</evidence>
<dbReference type="EMBL" id="JAOXLN010000026">
    <property type="protein sequence ID" value="MDZ5087982.1"/>
    <property type="molecule type" value="Genomic_DNA"/>
</dbReference>
<gene>
    <name evidence="1" type="ORF">OHX15_21530</name>
</gene>
<organism evidence="1 2">
    <name type="scientific">Mycolicibacterium parafortuitum</name>
    <name type="common">Mycobacterium parafortuitum</name>
    <dbReference type="NCBI Taxonomy" id="39692"/>
    <lineage>
        <taxon>Bacteria</taxon>
        <taxon>Bacillati</taxon>
        <taxon>Actinomycetota</taxon>
        <taxon>Actinomycetes</taxon>
        <taxon>Mycobacteriales</taxon>
        <taxon>Mycobacteriaceae</taxon>
        <taxon>Mycolicibacterium</taxon>
    </lineage>
</organism>
<keyword evidence="2" id="KW-1185">Reference proteome</keyword>
<protein>
    <submittedName>
        <fullName evidence="1">DUF3060 domain-containing protein</fullName>
    </submittedName>
</protein>
<sequence length="244" mass="25134">MEPDGDPEARIRDLERPLAQQADASELGTPPYRSAPPSDGSGPQYRHQDVPGHVQPPPWSAPPPSGPQWGSPYYSPPQHVVRKSSRLLWGLPLTILGVVVVGMAALLAVHVARTAGPGADGPVAPTIAGGGGRLDTPVAEPREPRTVEADPAPTVVAGQSLSVSGIDEQRSVVCAGGAVSVSGMRNSVDIRGECAVVTVSGFDNVVTVEFAQSITASGFDNRVTYARGEPQIGNSGLGNVVESG</sequence>
<evidence type="ECO:0000313" key="2">
    <source>
        <dbReference type="Proteomes" id="UP001289645"/>
    </source>
</evidence>
<name>A0ACC6MM86_MYCPF</name>
<comment type="caution">
    <text evidence="1">The sequence shown here is derived from an EMBL/GenBank/DDBJ whole genome shotgun (WGS) entry which is preliminary data.</text>
</comment>
<proteinExistence type="predicted"/>